<dbReference type="Gene3D" id="3.90.1150.10">
    <property type="entry name" value="Aspartate Aminotransferase, domain 1"/>
    <property type="match status" value="1"/>
</dbReference>
<dbReference type="GO" id="GO:0102933">
    <property type="term" value="F:GDP-4-dehydro-6-deoxy-D-mannose-4-aminotransferase activity"/>
    <property type="evidence" value="ECO:0007669"/>
    <property type="project" value="UniProtKB-EC"/>
</dbReference>
<evidence type="ECO:0000256" key="1">
    <source>
        <dbReference type="ARBA" id="ARBA00001933"/>
    </source>
</evidence>
<evidence type="ECO:0000256" key="10">
    <source>
        <dbReference type="PIRSR" id="PIRSR000390-1"/>
    </source>
</evidence>
<evidence type="ECO:0000256" key="11">
    <source>
        <dbReference type="PIRSR" id="PIRSR000390-2"/>
    </source>
</evidence>
<sequence>MIPVYQPFLGGREKEYVNQCLDSTWISSRGEFISRFESEFARYIGAEHATTVSNGTVALHLAMAALGLGPGDEVIVPTLTYVASVNTIMQTGASVVYAESLADTWNVSVPDIRSRITPKTKAVMVVHLYGLACDMDEVVALCKEHNLLLIEDCAEAFGSLYKDQHVGTFGDVATFSFFGNKTITTGEGGMVVSKNKDIHERACHLKSQGVSKTREYWHDELAFNYRMTNICAAIGLAQLERADEIITLKRQVADWYREALEGLPLQMHAEQPGTRHSYWMCSVLLDDPSQRQALRDHLKNKGIETRPLFAPAHNMPHCKTEETFPVAQDLSSRGMNLPSYPTLSREQVQQVADEIRAYFSA</sequence>
<reference evidence="14" key="2">
    <citation type="submission" date="2016-10" db="EMBL/GenBank/DDBJ databases">
        <authorList>
            <person name="de Groot N.N."/>
        </authorList>
    </citation>
    <scope>NUCLEOTIDE SEQUENCE [LARGE SCALE GENOMIC DNA]</scope>
    <source>
        <strain evidence="14">BS3782</strain>
    </source>
</reference>
<comment type="similarity">
    <text evidence="6 12">Belongs to the DegT/DnrJ/EryC1 family.</text>
</comment>
<dbReference type="InterPro" id="IPR000653">
    <property type="entry name" value="DegT/StrS_aminotransferase"/>
</dbReference>
<proteinExistence type="inferred from homology"/>
<dbReference type="AlphaFoldDB" id="A0A0J6HFZ8"/>
<evidence type="ECO:0000256" key="12">
    <source>
        <dbReference type="RuleBase" id="RU004508"/>
    </source>
</evidence>
<dbReference type="InterPro" id="IPR015422">
    <property type="entry name" value="PyrdxlP-dep_Trfase_small"/>
</dbReference>
<evidence type="ECO:0000313" key="14">
    <source>
        <dbReference type="EMBL" id="SDS95031.1"/>
    </source>
</evidence>
<dbReference type="Proteomes" id="UP000182814">
    <property type="component" value="Chromosome I"/>
</dbReference>
<name>A0A0J6HFZ8_9PSED</name>
<reference evidence="13 16" key="3">
    <citation type="submission" date="2019-09" db="EMBL/GenBank/DDBJ databases">
        <title>Draft genome sequences of 48 bacterial type strains from the CCUG.</title>
        <authorList>
            <person name="Tunovic T."/>
            <person name="Pineiro-Iglesias B."/>
            <person name="Unosson C."/>
            <person name="Inganas E."/>
            <person name="Ohlen M."/>
            <person name="Cardew S."/>
            <person name="Jensie-Markopoulos S."/>
            <person name="Salva-Serra F."/>
            <person name="Jaen-Luchoro D."/>
            <person name="Karlsson R."/>
            <person name="Svensson-Stadler L."/>
            <person name="Chun J."/>
            <person name="Moore E."/>
        </authorList>
    </citation>
    <scope>NUCLEOTIDE SEQUENCE [LARGE SCALE GENOMIC DNA]</scope>
    <source>
        <strain evidence="13 16">CCUG 51522</strain>
    </source>
</reference>
<dbReference type="FunFam" id="3.40.640.10:FF:000090">
    <property type="entry name" value="Pyridoxal phosphate-dependent aminotransferase"/>
    <property type="match status" value="1"/>
</dbReference>
<comment type="cofactor">
    <cofactor evidence="1">
        <name>pyridoxal 5'-phosphate</name>
        <dbReference type="ChEBI" id="CHEBI:597326"/>
    </cofactor>
</comment>
<accession>A0A0J6HFZ8</accession>
<dbReference type="InterPro" id="IPR015424">
    <property type="entry name" value="PyrdxlP-dep_Trfase"/>
</dbReference>
<dbReference type="EMBL" id="LT629746">
    <property type="protein sequence ID" value="SDS95031.1"/>
    <property type="molecule type" value="Genomic_DNA"/>
</dbReference>
<evidence type="ECO:0000256" key="5">
    <source>
        <dbReference type="ARBA" id="ARBA00022898"/>
    </source>
</evidence>
<dbReference type="EC" id="2.6.1.102" evidence="8"/>
<keyword evidence="3 13" id="KW-0032">Aminotransferase</keyword>
<evidence type="ECO:0000313" key="13">
    <source>
        <dbReference type="EMBL" id="KAB0508733.1"/>
    </source>
</evidence>
<protein>
    <recommendedName>
        <fullName evidence="9">GDP-perosamine synthase</fullName>
        <ecNumber evidence="8">2.6.1.102</ecNumber>
    </recommendedName>
</protein>
<dbReference type="RefSeq" id="WP_048395886.1">
    <property type="nucleotide sequence ID" value="NZ_JYLB01000004.1"/>
</dbReference>
<dbReference type="PATRIC" id="fig|163011.3.peg.4166"/>
<evidence type="ECO:0000256" key="6">
    <source>
        <dbReference type="ARBA" id="ARBA00037999"/>
    </source>
</evidence>
<evidence type="ECO:0000256" key="4">
    <source>
        <dbReference type="ARBA" id="ARBA00022679"/>
    </source>
</evidence>
<feature type="active site" description="Proton acceptor" evidence="10">
    <location>
        <position position="181"/>
    </location>
</feature>
<dbReference type="SUPFAM" id="SSF53383">
    <property type="entry name" value="PLP-dependent transferases"/>
    <property type="match status" value="1"/>
</dbReference>
<comment type="pathway">
    <text evidence="2">Bacterial outer membrane biogenesis; LPS O-antigen biosynthesis.</text>
</comment>
<dbReference type="Proteomes" id="UP000434925">
    <property type="component" value="Unassembled WGS sequence"/>
</dbReference>
<dbReference type="PANTHER" id="PTHR30244:SF34">
    <property type="entry name" value="DTDP-4-AMINO-4,6-DIDEOXYGALACTOSE TRANSAMINASE"/>
    <property type="match status" value="1"/>
</dbReference>
<dbReference type="PIRSF" id="PIRSF000390">
    <property type="entry name" value="PLP_StrS"/>
    <property type="match status" value="1"/>
</dbReference>
<evidence type="ECO:0000313" key="16">
    <source>
        <dbReference type="Proteomes" id="UP000434925"/>
    </source>
</evidence>
<keyword evidence="15" id="KW-1185">Reference proteome</keyword>
<reference evidence="15" key="1">
    <citation type="submission" date="2016-10" db="EMBL/GenBank/DDBJ databases">
        <authorList>
            <person name="Varghese N."/>
            <person name="Submissions S."/>
        </authorList>
    </citation>
    <scope>NUCLEOTIDE SEQUENCE [LARGE SCALE GENOMIC DNA]</scope>
    <source>
        <strain evidence="15">BS3782</strain>
    </source>
</reference>
<dbReference type="InterPro" id="IPR015421">
    <property type="entry name" value="PyrdxlP-dep_Trfase_major"/>
</dbReference>
<dbReference type="PANTHER" id="PTHR30244">
    <property type="entry name" value="TRANSAMINASE"/>
    <property type="match status" value="1"/>
</dbReference>
<keyword evidence="4 13" id="KW-0808">Transferase</keyword>
<evidence type="ECO:0000256" key="3">
    <source>
        <dbReference type="ARBA" id="ARBA00022576"/>
    </source>
</evidence>
<keyword evidence="5 11" id="KW-0663">Pyridoxal phosphate</keyword>
<evidence type="ECO:0000256" key="2">
    <source>
        <dbReference type="ARBA" id="ARBA00005125"/>
    </source>
</evidence>
<dbReference type="EMBL" id="VZPO01000001">
    <property type="protein sequence ID" value="KAB0508733.1"/>
    <property type="molecule type" value="Genomic_DNA"/>
</dbReference>
<organism evidence="14 15">
    <name type="scientific">Pseudomonas lini</name>
    <dbReference type="NCBI Taxonomy" id="163011"/>
    <lineage>
        <taxon>Bacteria</taxon>
        <taxon>Pseudomonadati</taxon>
        <taxon>Pseudomonadota</taxon>
        <taxon>Gammaproteobacteria</taxon>
        <taxon>Pseudomonadales</taxon>
        <taxon>Pseudomonadaceae</taxon>
        <taxon>Pseudomonas</taxon>
    </lineage>
</organism>
<dbReference type="GO" id="GO:0000271">
    <property type="term" value="P:polysaccharide biosynthetic process"/>
    <property type="evidence" value="ECO:0007669"/>
    <property type="project" value="TreeGrafter"/>
</dbReference>
<gene>
    <name evidence="13" type="ORF">F7R14_03580</name>
    <name evidence="14" type="ORF">SAMN04490191_2745</name>
</gene>
<evidence type="ECO:0000313" key="15">
    <source>
        <dbReference type="Proteomes" id="UP000182814"/>
    </source>
</evidence>
<dbReference type="Gene3D" id="3.40.640.10">
    <property type="entry name" value="Type I PLP-dependent aspartate aminotransferase-like (Major domain)"/>
    <property type="match status" value="1"/>
</dbReference>
<feature type="modified residue" description="N6-(pyridoxal phosphate)lysine" evidence="11">
    <location>
        <position position="181"/>
    </location>
</feature>
<evidence type="ECO:0000256" key="9">
    <source>
        <dbReference type="ARBA" id="ARBA00074221"/>
    </source>
</evidence>
<evidence type="ECO:0000256" key="7">
    <source>
        <dbReference type="ARBA" id="ARBA00051587"/>
    </source>
</evidence>
<dbReference type="Pfam" id="PF01041">
    <property type="entry name" value="DegT_DnrJ_EryC1"/>
    <property type="match status" value="1"/>
</dbReference>
<dbReference type="GO" id="GO:0030170">
    <property type="term" value="F:pyridoxal phosphate binding"/>
    <property type="evidence" value="ECO:0007669"/>
    <property type="project" value="TreeGrafter"/>
</dbReference>
<comment type="catalytic activity">
    <reaction evidence="7">
        <text>GDP-alpha-D-perosamine + 2-oxoglutarate = GDP-4-dehydro-alpha-D-rhamnose + L-glutamate</text>
        <dbReference type="Rhea" id="RHEA:36779"/>
        <dbReference type="ChEBI" id="CHEBI:16810"/>
        <dbReference type="ChEBI" id="CHEBI:29985"/>
        <dbReference type="ChEBI" id="CHEBI:57964"/>
        <dbReference type="ChEBI" id="CHEBI:73996"/>
        <dbReference type="EC" id="2.6.1.102"/>
    </reaction>
</comment>
<dbReference type="CDD" id="cd00616">
    <property type="entry name" value="AHBA_syn"/>
    <property type="match status" value="1"/>
</dbReference>
<evidence type="ECO:0000256" key="8">
    <source>
        <dbReference type="ARBA" id="ARBA00066317"/>
    </source>
</evidence>